<dbReference type="HOGENOM" id="CLU_991610_0_0_1"/>
<keyword evidence="3" id="KW-1185">Reference proteome</keyword>
<evidence type="ECO:0000256" key="1">
    <source>
        <dbReference type="SAM" id="MobiDB-lite"/>
    </source>
</evidence>
<reference evidence="2" key="3">
    <citation type="submission" date="2023-03" db="UniProtKB">
        <authorList>
            <consortium name="EnsemblPlants"/>
        </authorList>
    </citation>
    <scope>IDENTIFICATION</scope>
    <source>
        <strain evidence="2">cv. Chiifu-401-42</strain>
    </source>
</reference>
<dbReference type="InParanoid" id="M4F1R0"/>
<evidence type="ECO:0000313" key="2">
    <source>
        <dbReference type="EnsemblPlants" id="Bra035007.1-P"/>
    </source>
</evidence>
<proteinExistence type="predicted"/>
<sequence>MSSSAVVAAQSAGPHATFDDLGLGRSTQFIVGRVLSFGDSSNIKKNGEFMAINSVIHRFIHAACANQYRVSQRTGAIVKVVRFNVGRCTNMYKIKDHPFVICLIPTTTTILTAAPFIDFQKFMLRKFHHLQALANTNFELPDVVAQIRSFQVSALNNVTATTRVVPKLTHTCSSSRNLLYLNSTPATKFYFDTTIPAIEAFTERSVNFSWEVQQERFSHVMTSPASAITENVLVDPLPQKPEAEKAPEGDVQSGQATSSACDTGSSNTKEVDEANLQAWLR</sequence>
<dbReference type="Proteomes" id="UP000011750">
    <property type="component" value="Unassembled WGS sequence"/>
</dbReference>
<name>M4F1R0_BRACM</name>
<dbReference type="AlphaFoldDB" id="M4F1R0"/>
<evidence type="ECO:0008006" key="4">
    <source>
        <dbReference type="Google" id="ProtNLM"/>
    </source>
</evidence>
<reference evidence="3" key="2">
    <citation type="journal article" date="2018" name="Hortic Res">
        <title>Improved Brassica rapa reference genome by single-molecule sequencing and chromosome conformation capture technologies.</title>
        <authorList>
            <person name="Zhang L."/>
            <person name="Cai X."/>
            <person name="Wu J."/>
            <person name="Liu M."/>
            <person name="Grob S."/>
            <person name="Cheng F."/>
            <person name="Liang J."/>
            <person name="Cai C."/>
            <person name="Liu Z."/>
            <person name="Liu B."/>
            <person name="Wang F."/>
            <person name="Li S."/>
            <person name="Liu F."/>
            <person name="Li X."/>
            <person name="Cheng L."/>
            <person name="Yang W."/>
            <person name="Li M.H."/>
            <person name="Grossniklaus U."/>
            <person name="Zheng H."/>
            <person name="Wang X."/>
        </authorList>
    </citation>
    <scope>NUCLEOTIDE SEQUENCE [LARGE SCALE GENOMIC DNA]</scope>
    <source>
        <strain evidence="3">cv. Chiifu-401-42</strain>
    </source>
</reference>
<accession>M4F1R0</accession>
<dbReference type="EnsemblPlants" id="Bra035007.1">
    <property type="protein sequence ID" value="Bra035007.1-P"/>
    <property type="gene ID" value="Bra035007"/>
</dbReference>
<feature type="compositionally biased region" description="Polar residues" evidence="1">
    <location>
        <begin position="252"/>
        <end position="268"/>
    </location>
</feature>
<dbReference type="Gramene" id="Bra035007.1">
    <property type="protein sequence ID" value="Bra035007.1-P"/>
    <property type="gene ID" value="Bra035007"/>
</dbReference>
<evidence type="ECO:0000313" key="3">
    <source>
        <dbReference type="Proteomes" id="UP000011750"/>
    </source>
</evidence>
<dbReference type="eggNOG" id="KOG0987">
    <property type="taxonomic scope" value="Eukaryota"/>
</dbReference>
<protein>
    <recommendedName>
        <fullName evidence="4">DUF223 domain-containing protein</fullName>
    </recommendedName>
</protein>
<organism evidence="2 3">
    <name type="scientific">Brassica campestris</name>
    <name type="common">Field mustard</name>
    <dbReference type="NCBI Taxonomy" id="3711"/>
    <lineage>
        <taxon>Eukaryota</taxon>
        <taxon>Viridiplantae</taxon>
        <taxon>Streptophyta</taxon>
        <taxon>Embryophyta</taxon>
        <taxon>Tracheophyta</taxon>
        <taxon>Spermatophyta</taxon>
        <taxon>Magnoliopsida</taxon>
        <taxon>eudicotyledons</taxon>
        <taxon>Gunneridae</taxon>
        <taxon>Pentapetalae</taxon>
        <taxon>rosids</taxon>
        <taxon>malvids</taxon>
        <taxon>Brassicales</taxon>
        <taxon>Brassicaceae</taxon>
        <taxon>Brassiceae</taxon>
        <taxon>Brassica</taxon>
    </lineage>
</organism>
<reference evidence="3" key="1">
    <citation type="journal article" date="2011" name="Nat. Genet.">
        <title>The genome of the mesopolyploid crop species Brassica rapa.</title>
        <authorList>
            <consortium name="Brassica rapa Genome Sequencing Project Consortium"/>
            <person name="Wang X."/>
            <person name="Wang H."/>
            <person name="Wang J."/>
            <person name="Sun R."/>
            <person name="Wu J."/>
            <person name="Liu S."/>
            <person name="Bai Y."/>
            <person name="Mun J.H."/>
            <person name="Bancroft I."/>
            <person name="Cheng F."/>
            <person name="Huang S."/>
            <person name="Li X."/>
            <person name="Hua W."/>
            <person name="Wang J."/>
            <person name="Wang X."/>
            <person name="Freeling M."/>
            <person name="Pires J.C."/>
            <person name="Paterson A.H."/>
            <person name="Chalhoub B."/>
            <person name="Wang B."/>
            <person name="Hayward A."/>
            <person name="Sharpe A.G."/>
            <person name="Park B.S."/>
            <person name="Weisshaar B."/>
            <person name="Liu B."/>
            <person name="Li B."/>
            <person name="Liu B."/>
            <person name="Tong C."/>
            <person name="Song C."/>
            <person name="Duran C."/>
            <person name="Peng C."/>
            <person name="Geng C."/>
            <person name="Koh C."/>
            <person name="Lin C."/>
            <person name="Edwards D."/>
            <person name="Mu D."/>
            <person name="Shen D."/>
            <person name="Soumpourou E."/>
            <person name="Li F."/>
            <person name="Fraser F."/>
            <person name="Conant G."/>
            <person name="Lassalle G."/>
            <person name="King G.J."/>
            <person name="Bonnema G."/>
            <person name="Tang H."/>
            <person name="Wang H."/>
            <person name="Belcram H."/>
            <person name="Zhou H."/>
            <person name="Hirakawa H."/>
            <person name="Abe H."/>
            <person name="Guo H."/>
            <person name="Wang H."/>
            <person name="Jin H."/>
            <person name="Parkin I.A."/>
            <person name="Batley J."/>
            <person name="Kim J.S."/>
            <person name="Just J."/>
            <person name="Li J."/>
            <person name="Xu J."/>
            <person name="Deng J."/>
            <person name="Kim J.A."/>
            <person name="Li J."/>
            <person name="Yu J."/>
            <person name="Meng J."/>
            <person name="Wang J."/>
            <person name="Min J."/>
            <person name="Poulain J."/>
            <person name="Wang J."/>
            <person name="Hatakeyama K."/>
            <person name="Wu K."/>
            <person name="Wang L."/>
            <person name="Fang L."/>
            <person name="Trick M."/>
            <person name="Links M.G."/>
            <person name="Zhao M."/>
            <person name="Jin M."/>
            <person name="Ramchiary N."/>
            <person name="Drou N."/>
            <person name="Berkman P.J."/>
            <person name="Cai Q."/>
            <person name="Huang Q."/>
            <person name="Li R."/>
            <person name="Tabata S."/>
            <person name="Cheng S."/>
            <person name="Zhang S."/>
            <person name="Zhang S."/>
            <person name="Huang S."/>
            <person name="Sato S."/>
            <person name="Sun S."/>
            <person name="Kwon S.J."/>
            <person name="Choi S.R."/>
            <person name="Lee T.H."/>
            <person name="Fan W."/>
            <person name="Zhao X."/>
            <person name="Tan X."/>
            <person name="Xu X."/>
            <person name="Wang Y."/>
            <person name="Qiu Y."/>
            <person name="Yin Y."/>
            <person name="Li Y."/>
            <person name="Du Y."/>
            <person name="Liao Y."/>
            <person name="Lim Y."/>
            <person name="Narusaka Y."/>
            <person name="Wang Y."/>
            <person name="Wang Z."/>
            <person name="Li Z."/>
            <person name="Wang Z."/>
            <person name="Xiong Z."/>
            <person name="Zhang Z."/>
        </authorList>
    </citation>
    <scope>NUCLEOTIDE SEQUENCE [LARGE SCALE GENOMIC DNA]</scope>
    <source>
        <strain evidence="3">cv. Chiifu-401-42</strain>
    </source>
</reference>
<feature type="region of interest" description="Disordered" evidence="1">
    <location>
        <begin position="240"/>
        <end position="281"/>
    </location>
</feature>